<evidence type="ECO:0000256" key="1">
    <source>
        <dbReference type="SAM" id="MobiDB-lite"/>
    </source>
</evidence>
<proteinExistence type="predicted"/>
<keyword evidence="3" id="KW-1185">Reference proteome</keyword>
<accession>A0ABN3V2J8</accession>
<comment type="caution">
    <text evidence="2">The sequence shown here is derived from an EMBL/GenBank/DDBJ whole genome shotgun (WGS) entry which is preliminary data.</text>
</comment>
<name>A0ABN3V2J8_9PSEU</name>
<dbReference type="EMBL" id="BAAAUX010000003">
    <property type="protein sequence ID" value="GAA2776017.1"/>
    <property type="molecule type" value="Genomic_DNA"/>
</dbReference>
<dbReference type="Proteomes" id="UP001500979">
    <property type="component" value="Unassembled WGS sequence"/>
</dbReference>
<evidence type="ECO:0000313" key="2">
    <source>
        <dbReference type="EMBL" id="GAA2776017.1"/>
    </source>
</evidence>
<dbReference type="Gene3D" id="1.10.287.1060">
    <property type="entry name" value="ESAT-6-like"/>
    <property type="match status" value="1"/>
</dbReference>
<organism evidence="2 3">
    <name type="scientific">Saccharopolyspora taberi</name>
    <dbReference type="NCBI Taxonomy" id="60895"/>
    <lineage>
        <taxon>Bacteria</taxon>
        <taxon>Bacillati</taxon>
        <taxon>Actinomycetota</taxon>
        <taxon>Actinomycetes</taxon>
        <taxon>Pseudonocardiales</taxon>
        <taxon>Pseudonocardiaceae</taxon>
        <taxon>Saccharopolyspora</taxon>
    </lineage>
</organism>
<feature type="compositionally biased region" description="Basic and acidic residues" evidence="1">
    <location>
        <begin position="1"/>
        <end position="11"/>
    </location>
</feature>
<reference evidence="2 3" key="1">
    <citation type="journal article" date="2019" name="Int. J. Syst. Evol. Microbiol.">
        <title>The Global Catalogue of Microorganisms (GCM) 10K type strain sequencing project: providing services to taxonomists for standard genome sequencing and annotation.</title>
        <authorList>
            <consortium name="The Broad Institute Genomics Platform"/>
            <consortium name="The Broad Institute Genome Sequencing Center for Infectious Disease"/>
            <person name="Wu L."/>
            <person name="Ma J."/>
        </authorList>
    </citation>
    <scope>NUCLEOTIDE SEQUENCE [LARGE SCALE GENOMIC DNA]</scope>
    <source>
        <strain evidence="2 3">JCM 9383</strain>
    </source>
</reference>
<dbReference type="RefSeq" id="WP_344677726.1">
    <property type="nucleotide sequence ID" value="NZ_BAAAUX010000003.1"/>
</dbReference>
<feature type="region of interest" description="Disordered" evidence="1">
    <location>
        <begin position="84"/>
        <end position="105"/>
    </location>
</feature>
<gene>
    <name evidence="2" type="ORF">GCM10010470_05480</name>
</gene>
<dbReference type="InterPro" id="IPR010310">
    <property type="entry name" value="T7SS_ESAT-6-like"/>
</dbReference>
<protein>
    <recommendedName>
        <fullName evidence="4">WXG100 family type VII secretion target</fullName>
    </recommendedName>
</protein>
<sequence length="105" mass="11306">MSKPMRMEPGEIRAGGTKIGNAGQDCESVHQKLKSGLDAEGKCWGNDEAGQEFAKGYEKSAKDVEEGIKKIAKALGDIKANLQQTADDVERRDSESAENIANVPK</sequence>
<evidence type="ECO:0000313" key="3">
    <source>
        <dbReference type="Proteomes" id="UP001500979"/>
    </source>
</evidence>
<feature type="region of interest" description="Disordered" evidence="1">
    <location>
        <begin position="1"/>
        <end position="23"/>
    </location>
</feature>
<dbReference type="Pfam" id="PF06013">
    <property type="entry name" value="WXG100"/>
    <property type="match status" value="1"/>
</dbReference>
<evidence type="ECO:0008006" key="4">
    <source>
        <dbReference type="Google" id="ProtNLM"/>
    </source>
</evidence>
<dbReference type="InterPro" id="IPR036689">
    <property type="entry name" value="ESAT-6-like_sf"/>
</dbReference>
<dbReference type="SUPFAM" id="SSF140453">
    <property type="entry name" value="EsxAB dimer-like"/>
    <property type="match status" value="1"/>
</dbReference>